<feature type="transmembrane region" description="Helical" evidence="6">
    <location>
        <begin position="128"/>
        <end position="148"/>
    </location>
</feature>
<comment type="similarity">
    <text evidence="2 6">Belongs to the drug/metabolite transporter (DMT) superfamily. Plant drug/metabolite exporter (P-DME) (TC 2.A.7.4) family.</text>
</comment>
<gene>
    <name evidence="9" type="ORF">C2S53_011365</name>
</gene>
<evidence type="ECO:0000256" key="1">
    <source>
        <dbReference type="ARBA" id="ARBA00004141"/>
    </source>
</evidence>
<dbReference type="AlphaFoldDB" id="A0AAD4P838"/>
<dbReference type="EMBL" id="SDAM02000109">
    <property type="protein sequence ID" value="KAH6829272.1"/>
    <property type="molecule type" value="Genomic_DNA"/>
</dbReference>
<feature type="transmembrane region" description="Helical" evidence="6">
    <location>
        <begin position="68"/>
        <end position="89"/>
    </location>
</feature>
<evidence type="ECO:0000256" key="2">
    <source>
        <dbReference type="ARBA" id="ARBA00007635"/>
    </source>
</evidence>
<dbReference type="GO" id="GO:0016020">
    <property type="term" value="C:membrane"/>
    <property type="evidence" value="ECO:0007669"/>
    <property type="project" value="UniProtKB-SubCell"/>
</dbReference>
<dbReference type="Pfam" id="PF00892">
    <property type="entry name" value="EamA"/>
    <property type="match status" value="2"/>
</dbReference>
<keyword evidence="10" id="KW-1185">Reference proteome</keyword>
<feature type="transmembrane region" description="Helical" evidence="6">
    <location>
        <begin position="7"/>
        <end position="27"/>
    </location>
</feature>
<feature type="compositionally biased region" description="Basic and acidic residues" evidence="7">
    <location>
        <begin position="332"/>
        <end position="348"/>
    </location>
</feature>
<evidence type="ECO:0000256" key="3">
    <source>
        <dbReference type="ARBA" id="ARBA00022692"/>
    </source>
</evidence>
<feature type="transmembrane region" description="Helical" evidence="6">
    <location>
        <begin position="95"/>
        <end position="116"/>
    </location>
</feature>
<dbReference type="Proteomes" id="UP001190926">
    <property type="component" value="Unassembled WGS sequence"/>
</dbReference>
<reference evidence="9 10" key="1">
    <citation type="journal article" date="2021" name="Nat. Commun.">
        <title>Incipient diploidization of the medicinal plant Perilla within 10,000 years.</title>
        <authorList>
            <person name="Zhang Y."/>
            <person name="Shen Q."/>
            <person name="Leng L."/>
            <person name="Zhang D."/>
            <person name="Chen S."/>
            <person name="Shi Y."/>
            <person name="Ning Z."/>
            <person name="Chen S."/>
        </authorList>
    </citation>
    <scope>NUCLEOTIDE SEQUENCE [LARGE SCALE GENOMIC DNA]</scope>
    <source>
        <strain evidence="10">cv. PC099</strain>
    </source>
</reference>
<evidence type="ECO:0000256" key="4">
    <source>
        <dbReference type="ARBA" id="ARBA00022989"/>
    </source>
</evidence>
<feature type="transmembrane region" description="Helical" evidence="6">
    <location>
        <begin position="39"/>
        <end position="56"/>
    </location>
</feature>
<dbReference type="InterPro" id="IPR037185">
    <property type="entry name" value="EmrE-like"/>
</dbReference>
<evidence type="ECO:0000313" key="10">
    <source>
        <dbReference type="Proteomes" id="UP001190926"/>
    </source>
</evidence>
<evidence type="ECO:0000256" key="7">
    <source>
        <dbReference type="SAM" id="MobiDB-lite"/>
    </source>
</evidence>
<organism evidence="9 10">
    <name type="scientific">Perilla frutescens var. hirtella</name>
    <name type="common">Perilla citriodora</name>
    <name type="synonym">Perilla setoyensis</name>
    <dbReference type="NCBI Taxonomy" id="608512"/>
    <lineage>
        <taxon>Eukaryota</taxon>
        <taxon>Viridiplantae</taxon>
        <taxon>Streptophyta</taxon>
        <taxon>Embryophyta</taxon>
        <taxon>Tracheophyta</taxon>
        <taxon>Spermatophyta</taxon>
        <taxon>Magnoliopsida</taxon>
        <taxon>eudicotyledons</taxon>
        <taxon>Gunneridae</taxon>
        <taxon>Pentapetalae</taxon>
        <taxon>asterids</taxon>
        <taxon>lamiids</taxon>
        <taxon>Lamiales</taxon>
        <taxon>Lamiaceae</taxon>
        <taxon>Nepetoideae</taxon>
        <taxon>Elsholtzieae</taxon>
        <taxon>Perilla</taxon>
    </lineage>
</organism>
<feature type="region of interest" description="Disordered" evidence="7">
    <location>
        <begin position="332"/>
        <end position="354"/>
    </location>
</feature>
<evidence type="ECO:0000256" key="6">
    <source>
        <dbReference type="RuleBase" id="RU363077"/>
    </source>
</evidence>
<feature type="transmembrane region" description="Helical" evidence="6">
    <location>
        <begin position="277"/>
        <end position="297"/>
    </location>
</feature>
<feature type="transmembrane region" description="Helical" evidence="6">
    <location>
        <begin position="303"/>
        <end position="321"/>
    </location>
</feature>
<keyword evidence="5 6" id="KW-0472">Membrane</keyword>
<evidence type="ECO:0000259" key="8">
    <source>
        <dbReference type="Pfam" id="PF00892"/>
    </source>
</evidence>
<feature type="transmembrane region" description="Helical" evidence="6">
    <location>
        <begin position="246"/>
        <end position="265"/>
    </location>
</feature>
<protein>
    <recommendedName>
        <fullName evidence="6">WAT1-related protein</fullName>
    </recommendedName>
</protein>
<comment type="subcellular location">
    <subcellularLocation>
        <location evidence="1 6">Membrane</location>
        <topology evidence="1 6">Multi-pass membrane protein</topology>
    </subcellularLocation>
</comment>
<proteinExistence type="inferred from homology"/>
<keyword evidence="3 6" id="KW-0812">Transmembrane</keyword>
<evidence type="ECO:0000256" key="5">
    <source>
        <dbReference type="ARBA" id="ARBA00023136"/>
    </source>
</evidence>
<dbReference type="SUPFAM" id="SSF103481">
    <property type="entry name" value="Multidrug resistance efflux transporter EmrE"/>
    <property type="match status" value="2"/>
</dbReference>
<evidence type="ECO:0000313" key="9">
    <source>
        <dbReference type="EMBL" id="KAH6829272.1"/>
    </source>
</evidence>
<name>A0AAD4P838_PERFH</name>
<dbReference type="GO" id="GO:0022857">
    <property type="term" value="F:transmembrane transporter activity"/>
    <property type="evidence" value="ECO:0007669"/>
    <property type="project" value="InterPro"/>
</dbReference>
<dbReference type="InterPro" id="IPR000620">
    <property type="entry name" value="EamA_dom"/>
</dbReference>
<keyword evidence="4 6" id="KW-1133">Transmembrane helix</keyword>
<sequence length="354" mass="39315">MEETMAYLAVFVINPIYAAFFLLIELTFNAGMNPFVFSFYRQAVATVFLAPIAFFIKRKTTPRLSFLILIKIFVLTLGITICVDLSAVGVKYTSASLGAAVNNTLPALTFFLALLLRMEKVNIKSSYGIMKIAGVSLSMGGVATMALYKGPLFKLLQHHNSLANHFHHHLQSQTHSTKTWIKGVCFMLLSQISWALWLVLQGAVLKSYPSKLRLTTLQFFFSTIQSFVVAVAFARDFDQWKLKWNLPLVSVLYAGIVVNGISYYLQAWVIEKKGPVFLAMTTPLSLVITIIVSVFILGEAISLGSVLGAVLLVGGLYFVLWGKTKEEQRAKAEMQPNKDADIECKESEETQIAS</sequence>
<feature type="transmembrane region" description="Helical" evidence="6">
    <location>
        <begin position="180"/>
        <end position="200"/>
    </location>
</feature>
<comment type="caution">
    <text evidence="9">The sequence shown here is derived from an EMBL/GenBank/DDBJ whole genome shotgun (WGS) entry which is preliminary data.</text>
</comment>
<dbReference type="PANTHER" id="PTHR31218">
    <property type="entry name" value="WAT1-RELATED PROTEIN"/>
    <property type="match status" value="1"/>
</dbReference>
<feature type="domain" description="EamA" evidence="8">
    <location>
        <begin position="5"/>
        <end position="130"/>
    </location>
</feature>
<dbReference type="InterPro" id="IPR030184">
    <property type="entry name" value="WAT1-related"/>
</dbReference>
<accession>A0AAD4P838</accession>
<feature type="domain" description="EamA" evidence="8">
    <location>
        <begin position="182"/>
        <end position="320"/>
    </location>
</feature>
<feature type="transmembrane region" description="Helical" evidence="6">
    <location>
        <begin position="212"/>
        <end position="234"/>
    </location>
</feature>